<protein>
    <submittedName>
        <fullName evidence="1">Uncharacterized protein</fullName>
    </submittedName>
</protein>
<dbReference type="Proteomes" id="UP001057402">
    <property type="component" value="Chromosome 4"/>
</dbReference>
<comment type="caution">
    <text evidence="1">The sequence shown here is derived from an EMBL/GenBank/DDBJ whole genome shotgun (WGS) entry which is preliminary data.</text>
</comment>
<proteinExistence type="predicted"/>
<keyword evidence="2" id="KW-1185">Reference proteome</keyword>
<sequence length="364" mass="41001">MDKSWISKPKSSGSYKNGVDEFLRFASQDPPEVGKVICPCNRCRNSAILKRSTARKHLLNHGFDRCYTRWIFHGDFDRSALTTEGSIELPEKNDEDVNRGDDSKSPEEPGDPTGQPKHAENRDSVMPKLDEEPGQHKSILIADPYHQKNATTALSPELPKEGNSELTEKSDGDVNRGNHSKPTKEPGDTTSHPNPAKDKGKAPIEQDEGSGSDQIDIWFSNSEEEQHQGPDDQKVSTLAVQSDVQAYLLNVLYFAYDLYTMRVKYGCDKETLDYLMRSLAKRFPLFESLPLCFNNVCSQLNLSAHMPTEHGSSSSNKVPVLEQQGRNRWRCYACGQEIKPGASARTSFRRGKRNKKQPWKKNDK</sequence>
<reference evidence="2" key="1">
    <citation type="journal article" date="2023" name="Front. Plant Sci.">
        <title>Chromosomal-level genome assembly of Melastoma candidum provides insights into trichome evolution.</title>
        <authorList>
            <person name="Zhong Y."/>
            <person name="Wu W."/>
            <person name="Sun C."/>
            <person name="Zou P."/>
            <person name="Liu Y."/>
            <person name="Dai S."/>
            <person name="Zhou R."/>
        </authorList>
    </citation>
    <scope>NUCLEOTIDE SEQUENCE [LARGE SCALE GENOMIC DNA]</scope>
</reference>
<accession>A0ACB9RA84</accession>
<name>A0ACB9RA84_9MYRT</name>
<evidence type="ECO:0000313" key="1">
    <source>
        <dbReference type="EMBL" id="KAI4375605.1"/>
    </source>
</evidence>
<dbReference type="EMBL" id="CM042883">
    <property type="protein sequence ID" value="KAI4375605.1"/>
    <property type="molecule type" value="Genomic_DNA"/>
</dbReference>
<gene>
    <name evidence="1" type="ORF">MLD38_013457</name>
</gene>
<evidence type="ECO:0000313" key="2">
    <source>
        <dbReference type="Proteomes" id="UP001057402"/>
    </source>
</evidence>
<organism evidence="1 2">
    <name type="scientific">Melastoma candidum</name>
    <dbReference type="NCBI Taxonomy" id="119954"/>
    <lineage>
        <taxon>Eukaryota</taxon>
        <taxon>Viridiplantae</taxon>
        <taxon>Streptophyta</taxon>
        <taxon>Embryophyta</taxon>
        <taxon>Tracheophyta</taxon>
        <taxon>Spermatophyta</taxon>
        <taxon>Magnoliopsida</taxon>
        <taxon>eudicotyledons</taxon>
        <taxon>Gunneridae</taxon>
        <taxon>Pentapetalae</taxon>
        <taxon>rosids</taxon>
        <taxon>malvids</taxon>
        <taxon>Myrtales</taxon>
        <taxon>Melastomataceae</taxon>
        <taxon>Melastomatoideae</taxon>
        <taxon>Melastomateae</taxon>
        <taxon>Melastoma</taxon>
    </lineage>
</organism>